<dbReference type="SUPFAM" id="SSF49373">
    <property type="entry name" value="Invasin/intimin cell-adhesion fragments"/>
    <property type="match status" value="5"/>
</dbReference>
<dbReference type="eggNOG" id="COG4625">
    <property type="taxonomic scope" value="Bacteria"/>
</dbReference>
<evidence type="ECO:0000313" key="4">
    <source>
        <dbReference type="EMBL" id="KFN49623.1"/>
    </source>
</evidence>
<keyword evidence="2" id="KW-0732">Signal</keyword>
<evidence type="ECO:0000256" key="2">
    <source>
        <dbReference type="SAM" id="SignalP"/>
    </source>
</evidence>
<dbReference type="NCBIfam" id="TIGR01414">
    <property type="entry name" value="autotrans_barl"/>
    <property type="match status" value="1"/>
</dbReference>
<dbReference type="InterPro" id="IPR013783">
    <property type="entry name" value="Ig-like_fold"/>
</dbReference>
<dbReference type="InterPro" id="IPR003344">
    <property type="entry name" value="Big_1_dom"/>
</dbReference>
<name>A0A091BAD1_9GAMM</name>
<dbReference type="STRING" id="1121013.GCA_000426365_00100"/>
<feature type="signal peptide" evidence="2">
    <location>
        <begin position="1"/>
        <end position="20"/>
    </location>
</feature>
<dbReference type="eggNOG" id="COG2373">
    <property type="taxonomic scope" value="Bacteria"/>
</dbReference>
<keyword evidence="5" id="KW-1185">Reference proteome</keyword>
<evidence type="ECO:0000313" key="5">
    <source>
        <dbReference type="Proteomes" id="UP000029391"/>
    </source>
</evidence>
<comment type="caution">
    <text evidence="4">The sequence shown here is derived from an EMBL/GenBank/DDBJ whole genome shotgun (WGS) entry which is preliminary data.</text>
</comment>
<dbReference type="Proteomes" id="UP000029391">
    <property type="component" value="Unassembled WGS sequence"/>
</dbReference>
<dbReference type="InterPro" id="IPR036709">
    <property type="entry name" value="Autotransporte_beta_dom_sf"/>
</dbReference>
<dbReference type="SUPFAM" id="SSF103515">
    <property type="entry name" value="Autotransporter"/>
    <property type="match status" value="1"/>
</dbReference>
<reference evidence="4 5" key="1">
    <citation type="submission" date="2013-09" db="EMBL/GenBank/DDBJ databases">
        <title>Genome sequencing of Arenimonas composti.</title>
        <authorList>
            <person name="Chen F."/>
            <person name="Wang G."/>
        </authorList>
    </citation>
    <scope>NUCLEOTIDE SEQUENCE [LARGE SCALE GENOMIC DNA]</scope>
    <source>
        <strain evidence="4 5">TR7-09</strain>
    </source>
</reference>
<dbReference type="InterPro" id="IPR008964">
    <property type="entry name" value="Invasin/intimin_cell_adhesion"/>
</dbReference>
<proteinExistence type="inferred from homology"/>
<dbReference type="Gene3D" id="2.40.128.130">
    <property type="entry name" value="Autotransporter beta-domain"/>
    <property type="match status" value="1"/>
</dbReference>
<accession>A0A091BAD1</accession>
<dbReference type="SMART" id="SM00869">
    <property type="entry name" value="Autotransporter"/>
    <property type="match status" value="1"/>
</dbReference>
<feature type="chain" id="PRO_5001871408" description="Autotransporter domain-containing protein" evidence="2">
    <location>
        <begin position="21"/>
        <end position="1187"/>
    </location>
</feature>
<feature type="domain" description="Autotransporter" evidence="3">
    <location>
        <begin position="896"/>
        <end position="1187"/>
    </location>
</feature>
<dbReference type="Pfam" id="PF02369">
    <property type="entry name" value="Big_1"/>
    <property type="match status" value="1"/>
</dbReference>
<protein>
    <recommendedName>
        <fullName evidence="3">Autotransporter domain-containing protein</fullName>
    </recommendedName>
</protein>
<evidence type="ECO:0000259" key="3">
    <source>
        <dbReference type="PROSITE" id="PS51208"/>
    </source>
</evidence>
<comment type="similarity">
    <text evidence="1">Belongs to the intimin/invasin family.</text>
</comment>
<dbReference type="EMBL" id="AWXU01000031">
    <property type="protein sequence ID" value="KFN49623.1"/>
    <property type="molecule type" value="Genomic_DNA"/>
</dbReference>
<dbReference type="Pfam" id="PF03797">
    <property type="entry name" value="Autotransporter"/>
    <property type="match status" value="1"/>
</dbReference>
<dbReference type="Gene3D" id="2.60.40.10">
    <property type="entry name" value="Immunoglobulins"/>
    <property type="match status" value="6"/>
</dbReference>
<dbReference type="PROSITE" id="PS51208">
    <property type="entry name" value="AUTOTRANSPORTER"/>
    <property type="match status" value="1"/>
</dbReference>
<dbReference type="AlphaFoldDB" id="A0A091BAD1"/>
<sequence>MRWWLQRLACSGLLAATAAAGQGLGEVALEVPAGELDAVTGQGIELQVVKTRGGSAAVGEQVHWQLEDPASGRIDPIDDVTRAGGDGVTAGSARARFTAARSGRHGITVATPVDPGCTGADCRMFTRRIVVLAAAPAAGSGPGARDLLLIGGSAVAAMALIGSGDDGDRPQDGLVIVSGNNQSALANNPLPEPLVVDAGSGGGPAAGKSVVWTATGGAQLSANRTTVAANGRTSVDVLSVGPGPGNVTITACLDTEAQPCVQFTATANVAGLQKVSGDNQIIPVDSTTPVPLRVRTTLNGNPQAGVAVNWQVSGAGSLSGITAVSDASGFAQAFVDAGPFPGNISVVVSRVDAPSATQTFSIESIETRDLVKVSGDGQSAAQGQPAPAPLVVRALDNGGPDPGVTILWSATGGAVLSATSSVSDGAGNAQVTVTDVGMGTGPVTVFASRADVPSLSVSFTIAIDPPVLDVVSGDAQSGLAGTPAAAPLVVQLRDALGNGIAGQPVQWTVMSGSATLSSTVAITDTGGFAQVDFTFGPSPGPVSIRASAFSGAATAMFSATSLAPGALAPAGGDNQTGDPGDTLPQPLVVDIGSPTAGVPITFAVIQGQATLSTYSTVTDTGGQASTIVTLGTRPGTVIVRATGPGGISHDFTLTITGTVVVSGSTIVGGDGQELAIGVPSAPMIVELIDTGTSAPLAGVTVHWSTTNGTLANATTVTDTSGRTSNTVTISSAGPATVTASFPTVDQYDGTSVVFHHNGPLAAVPNLPVNEASVAEALDAACGAIGGGGSTPGEQDLVAQCTALAAASGSDPVAVGEALSAMLPDVAQTQADAGQAAVGAQFENLQGRIVQLRSGMPLAKVSFNGLNLAMAGGQVPLATLGALLMDADPAASATDETGFAKWGFFVSGNIGRGEADPTSLTPAYDFDVNGLTAGFDYRVNDNLVLGIALGYTSQDTDLANAQGSVDTRGFSLSGYGTWYVHDAWYLDGVLTFARNDYDHERRIAYVLPGVIVDQVAVASSDGQDLSATLTFGRDWQNGPWQLGLYGRAQYNRMSFDAFEESVDPTKPGAGLALRVESRDVTGTSAILGGKIGYVHSASWGVLIPQLEVEWQNDFESDAEAFRGYFIDDPTGTPILVLGDDMDSKYFRVGLGMSMVLTGGRSGFITYERIVGRSGIEQDMLTLGFRWEF</sequence>
<dbReference type="InterPro" id="IPR005546">
    <property type="entry name" value="Autotransporte_beta"/>
</dbReference>
<dbReference type="InterPro" id="IPR006315">
    <property type="entry name" value="OM_autotransptr_brl_dom"/>
</dbReference>
<dbReference type="GO" id="GO:0019867">
    <property type="term" value="C:outer membrane"/>
    <property type="evidence" value="ECO:0007669"/>
    <property type="project" value="InterPro"/>
</dbReference>
<organism evidence="4 5">
    <name type="scientific">Arenimonas composti TR7-09 = DSM 18010</name>
    <dbReference type="NCBI Taxonomy" id="1121013"/>
    <lineage>
        <taxon>Bacteria</taxon>
        <taxon>Pseudomonadati</taxon>
        <taxon>Pseudomonadota</taxon>
        <taxon>Gammaproteobacteria</taxon>
        <taxon>Lysobacterales</taxon>
        <taxon>Lysobacteraceae</taxon>
        <taxon>Arenimonas</taxon>
    </lineage>
</organism>
<gene>
    <name evidence="4" type="ORF">P873_09660</name>
</gene>
<evidence type="ECO:0000256" key="1">
    <source>
        <dbReference type="ARBA" id="ARBA00010116"/>
    </source>
</evidence>